<evidence type="ECO:0000313" key="3">
    <source>
        <dbReference type="EMBL" id="ESO94470.1"/>
    </source>
</evidence>
<dbReference type="PRINTS" id="PR00661">
    <property type="entry name" value="ERMFAMILY"/>
</dbReference>
<dbReference type="RefSeq" id="XP_009054754.1">
    <property type="nucleotide sequence ID" value="XM_009056506.1"/>
</dbReference>
<dbReference type="InterPro" id="IPR029071">
    <property type="entry name" value="Ubiquitin-like_domsf"/>
</dbReference>
<dbReference type="HOGENOM" id="CLU_003623_1_1_1"/>
<dbReference type="SMART" id="SM01195">
    <property type="entry name" value="FA"/>
    <property type="match status" value="1"/>
</dbReference>
<dbReference type="InterPro" id="IPR014352">
    <property type="entry name" value="FERM/acyl-CoA-bd_prot_sf"/>
</dbReference>
<dbReference type="CDD" id="cd14473">
    <property type="entry name" value="FERM_B-lobe"/>
    <property type="match status" value="1"/>
</dbReference>
<dbReference type="PANTHER" id="PTHR23280">
    <property type="entry name" value="4.1 G PROTEIN"/>
    <property type="match status" value="1"/>
</dbReference>
<dbReference type="InterPro" id="IPR011993">
    <property type="entry name" value="PH-like_dom_sf"/>
</dbReference>
<dbReference type="Proteomes" id="UP000030746">
    <property type="component" value="Unassembled WGS sequence"/>
</dbReference>
<dbReference type="Pfam" id="PF09380">
    <property type="entry name" value="FERM_C"/>
    <property type="match status" value="1"/>
</dbReference>
<dbReference type="InterPro" id="IPR018980">
    <property type="entry name" value="FERM_PH-like_C"/>
</dbReference>
<evidence type="ECO:0000256" key="1">
    <source>
        <dbReference type="ARBA" id="ARBA00022553"/>
    </source>
</evidence>
<dbReference type="InterPro" id="IPR018979">
    <property type="entry name" value="FERM_N"/>
</dbReference>
<dbReference type="SUPFAM" id="SSF50729">
    <property type="entry name" value="PH domain-like"/>
    <property type="match status" value="1"/>
</dbReference>
<dbReference type="PROSITE" id="PS00661">
    <property type="entry name" value="FERM_2"/>
    <property type="match status" value="1"/>
</dbReference>
<name>V4AH31_LOTGI</name>
<dbReference type="OMA" id="LHFYFAV"/>
<dbReference type="GO" id="GO:0005886">
    <property type="term" value="C:plasma membrane"/>
    <property type="evidence" value="ECO:0007669"/>
    <property type="project" value="TreeGrafter"/>
</dbReference>
<evidence type="ECO:0000313" key="4">
    <source>
        <dbReference type="Proteomes" id="UP000030746"/>
    </source>
</evidence>
<dbReference type="FunFam" id="2.30.29.30:FF:000001">
    <property type="entry name" value="Erythrocyte membrane protein band 4.1"/>
    <property type="match status" value="1"/>
</dbReference>
<dbReference type="SUPFAM" id="SSF54236">
    <property type="entry name" value="Ubiquitin-like"/>
    <property type="match status" value="1"/>
</dbReference>
<dbReference type="Pfam" id="PF00373">
    <property type="entry name" value="FERM_M"/>
    <property type="match status" value="1"/>
</dbReference>
<dbReference type="PROSITE" id="PS50057">
    <property type="entry name" value="FERM_3"/>
    <property type="match status" value="1"/>
</dbReference>
<sequence length="376" mass="44087">MTEDKKSPKKAATRSSKNSTCTVVLLDGENIEIDIPKAAVGQVLFDRVCDHLDLLERDYFGLTYQDDKFWLNVEKKISKQKKSGAWVFEFAVKFYPPDPTQLQEHLTRFLVCLQIRRDILSGRLPCSFITHAMLGSYSVQADKGDYDPNEHGDGYDYIKDMPFAPNQTPEMLEKIAELHRQHKGQTPEEADLHFLENAKKLAMYGVDLHKAKDSEGVDIMLGVCASGLLVYRDKLRINRFVWPKILKISYKRNNFYIKIRPSDFERFESTIGFKLETHRLAKRLWKTCVEHHAFFRLREPEQPKNNAVFPRLGSKFRYSGRTFYQTKHNTALLDRNEPYFERVPQRATYHEKSRSMDERKFEFEKDYYIDMAKAKA</sequence>
<dbReference type="SMART" id="SM00295">
    <property type="entry name" value="B41"/>
    <property type="match status" value="1"/>
</dbReference>
<dbReference type="KEGG" id="lgi:LOTGIDRAFT_118406"/>
<dbReference type="Gene3D" id="2.30.29.30">
    <property type="entry name" value="Pleckstrin-homology domain (PH domain)/Phosphotyrosine-binding domain (PTB)"/>
    <property type="match status" value="1"/>
</dbReference>
<dbReference type="OrthoDB" id="6589456at2759"/>
<feature type="domain" description="FERM" evidence="2">
    <location>
        <begin position="19"/>
        <end position="299"/>
    </location>
</feature>
<dbReference type="PANTHER" id="PTHR23280:SF21">
    <property type="entry name" value="PROTEIN 4.1 HOMOLOG"/>
    <property type="match status" value="1"/>
</dbReference>
<keyword evidence="4" id="KW-1185">Reference proteome</keyword>
<keyword evidence="1" id="KW-0597">Phosphoprotein</keyword>
<gene>
    <name evidence="3" type="ORF">LOTGIDRAFT_118406</name>
</gene>
<dbReference type="AlphaFoldDB" id="V4AH31"/>
<dbReference type="InterPro" id="IPR019747">
    <property type="entry name" value="FERM_CS"/>
</dbReference>
<dbReference type="Pfam" id="PF08736">
    <property type="entry name" value="FA"/>
    <property type="match status" value="1"/>
</dbReference>
<dbReference type="GeneID" id="20231615"/>
<dbReference type="Gene3D" id="1.20.80.10">
    <property type="match status" value="1"/>
</dbReference>
<dbReference type="InterPro" id="IPR035963">
    <property type="entry name" value="FERM_2"/>
</dbReference>
<dbReference type="Pfam" id="PF09379">
    <property type="entry name" value="FERM_N"/>
    <property type="match status" value="1"/>
</dbReference>
<dbReference type="CDD" id="cd13184">
    <property type="entry name" value="FERM_C_4_1_family"/>
    <property type="match status" value="1"/>
</dbReference>
<dbReference type="Gene3D" id="3.10.20.90">
    <property type="entry name" value="Phosphatidylinositol 3-kinase Catalytic Subunit, Chain A, domain 1"/>
    <property type="match status" value="1"/>
</dbReference>
<dbReference type="CTD" id="20231615"/>
<dbReference type="GO" id="GO:0005856">
    <property type="term" value="C:cytoskeleton"/>
    <property type="evidence" value="ECO:0007669"/>
    <property type="project" value="TreeGrafter"/>
</dbReference>
<organism evidence="3 4">
    <name type="scientific">Lottia gigantea</name>
    <name type="common">Giant owl limpet</name>
    <dbReference type="NCBI Taxonomy" id="225164"/>
    <lineage>
        <taxon>Eukaryota</taxon>
        <taxon>Metazoa</taxon>
        <taxon>Spiralia</taxon>
        <taxon>Lophotrochozoa</taxon>
        <taxon>Mollusca</taxon>
        <taxon>Gastropoda</taxon>
        <taxon>Patellogastropoda</taxon>
        <taxon>Lottioidea</taxon>
        <taxon>Lottiidae</taxon>
        <taxon>Lottia</taxon>
    </lineage>
</organism>
<dbReference type="InterPro" id="IPR019748">
    <property type="entry name" value="FERM_central"/>
</dbReference>
<evidence type="ECO:0000259" key="2">
    <source>
        <dbReference type="PROSITE" id="PS50057"/>
    </source>
</evidence>
<protein>
    <recommendedName>
        <fullName evidence="2">FERM domain-containing protein</fullName>
    </recommendedName>
</protein>
<dbReference type="InterPro" id="IPR019749">
    <property type="entry name" value="Band_41_domain"/>
</dbReference>
<dbReference type="GO" id="GO:0031032">
    <property type="term" value="P:actomyosin structure organization"/>
    <property type="evidence" value="ECO:0007669"/>
    <property type="project" value="TreeGrafter"/>
</dbReference>
<dbReference type="EMBL" id="KB201802">
    <property type="protein sequence ID" value="ESO94470.1"/>
    <property type="molecule type" value="Genomic_DNA"/>
</dbReference>
<dbReference type="SMART" id="SM01196">
    <property type="entry name" value="FERM_C"/>
    <property type="match status" value="1"/>
</dbReference>
<dbReference type="InterPro" id="IPR000798">
    <property type="entry name" value="Ez/rad/moesin-like"/>
</dbReference>
<proteinExistence type="predicted"/>
<dbReference type="InterPro" id="IPR000299">
    <property type="entry name" value="FERM_domain"/>
</dbReference>
<dbReference type="PRINTS" id="PR00935">
    <property type="entry name" value="BAND41"/>
</dbReference>
<accession>V4AH31</accession>
<dbReference type="InterPro" id="IPR014847">
    <property type="entry name" value="FA"/>
</dbReference>
<reference evidence="3 4" key="1">
    <citation type="journal article" date="2013" name="Nature">
        <title>Insights into bilaterian evolution from three spiralian genomes.</title>
        <authorList>
            <person name="Simakov O."/>
            <person name="Marletaz F."/>
            <person name="Cho S.J."/>
            <person name="Edsinger-Gonzales E."/>
            <person name="Havlak P."/>
            <person name="Hellsten U."/>
            <person name="Kuo D.H."/>
            <person name="Larsson T."/>
            <person name="Lv J."/>
            <person name="Arendt D."/>
            <person name="Savage R."/>
            <person name="Osoegawa K."/>
            <person name="de Jong P."/>
            <person name="Grimwood J."/>
            <person name="Chapman J.A."/>
            <person name="Shapiro H."/>
            <person name="Aerts A."/>
            <person name="Otillar R.P."/>
            <person name="Terry A.Y."/>
            <person name="Boore J.L."/>
            <person name="Grigoriev I.V."/>
            <person name="Lindberg D.R."/>
            <person name="Seaver E.C."/>
            <person name="Weisblat D.A."/>
            <person name="Putnam N.H."/>
            <person name="Rokhsar D.S."/>
        </authorList>
    </citation>
    <scope>NUCLEOTIDE SEQUENCE [LARGE SCALE GENOMIC DNA]</scope>
</reference>
<dbReference type="GO" id="GO:0008092">
    <property type="term" value="F:cytoskeletal protein binding"/>
    <property type="evidence" value="ECO:0007669"/>
    <property type="project" value="InterPro"/>
</dbReference>
<dbReference type="SUPFAM" id="SSF47031">
    <property type="entry name" value="Second domain of FERM"/>
    <property type="match status" value="1"/>
</dbReference>
<dbReference type="STRING" id="225164.V4AH31"/>
<dbReference type="FunFam" id="1.20.80.10:FF:000001">
    <property type="entry name" value="Erythrocyte membrane protein band 4.1"/>
    <property type="match status" value="1"/>
</dbReference>